<accession>A0A072U2K0</accession>
<sequence length="249" mass="28808">MGDECPRRKVKERRLSQKADRRASFPIKGDDMVFHPDAESSLFLPDELFMEVLSFSDVKFLMQMSPGVNDGVYLNGSFNWLALRREFRPGCYDWNNNNVKDFVIVALDLGTETYTQLMPPRGFDEISPAEPSISILMDCLCFSNDYQRTGLVIWKMEKFGVEESWTQLIKVSYQNLQSMYRGFGEKKLSKWLPLHLSDNGNTLMLVDNQSLRATLYNLRDNRAVHIGVDYKIQWLSVRAYVESLVSPTF</sequence>
<name>A0A072U2K0_MEDTR</name>
<dbReference type="InterPro" id="IPR006527">
    <property type="entry name" value="F-box-assoc_dom_typ1"/>
</dbReference>
<evidence type="ECO:0000313" key="5">
    <source>
        <dbReference type="Proteomes" id="UP000002051"/>
    </source>
</evidence>
<feature type="domain" description="F-box associated beta-propeller type 1" evidence="2">
    <location>
        <begin position="66"/>
        <end position="246"/>
    </location>
</feature>
<reference evidence="4" key="3">
    <citation type="submission" date="2015-04" db="UniProtKB">
        <authorList>
            <consortium name="EnsemblPlants"/>
        </authorList>
    </citation>
    <scope>IDENTIFICATION</scope>
    <source>
        <strain evidence="4">cv. Jemalong A17</strain>
    </source>
</reference>
<evidence type="ECO:0000313" key="3">
    <source>
        <dbReference type="EMBL" id="KEH23641.1"/>
    </source>
</evidence>
<evidence type="ECO:0000313" key="4">
    <source>
        <dbReference type="EnsemblPlants" id="KEH23641"/>
    </source>
</evidence>
<keyword evidence="5" id="KW-1185">Reference proteome</keyword>
<proteinExistence type="predicted"/>
<evidence type="ECO:0000256" key="1">
    <source>
        <dbReference type="SAM" id="MobiDB-lite"/>
    </source>
</evidence>
<dbReference type="EnsemblPlants" id="KEH23641">
    <property type="protein sequence ID" value="KEH23641"/>
    <property type="gene ID" value="MTR_7g091610"/>
</dbReference>
<reference evidence="3 5" key="1">
    <citation type="journal article" date="2011" name="Nature">
        <title>The Medicago genome provides insight into the evolution of rhizobial symbioses.</title>
        <authorList>
            <person name="Young N.D."/>
            <person name="Debelle F."/>
            <person name="Oldroyd G.E."/>
            <person name="Geurts R."/>
            <person name="Cannon S.B."/>
            <person name="Udvardi M.K."/>
            <person name="Benedito V.A."/>
            <person name="Mayer K.F."/>
            <person name="Gouzy J."/>
            <person name="Schoof H."/>
            <person name="Van de Peer Y."/>
            <person name="Proost S."/>
            <person name="Cook D.R."/>
            <person name="Meyers B.C."/>
            <person name="Spannagl M."/>
            <person name="Cheung F."/>
            <person name="De Mita S."/>
            <person name="Krishnakumar V."/>
            <person name="Gundlach H."/>
            <person name="Zhou S."/>
            <person name="Mudge J."/>
            <person name="Bharti A.K."/>
            <person name="Murray J.D."/>
            <person name="Naoumkina M.A."/>
            <person name="Rosen B."/>
            <person name="Silverstein K.A."/>
            <person name="Tang H."/>
            <person name="Rombauts S."/>
            <person name="Zhao P.X."/>
            <person name="Zhou P."/>
            <person name="Barbe V."/>
            <person name="Bardou P."/>
            <person name="Bechner M."/>
            <person name="Bellec A."/>
            <person name="Berger A."/>
            <person name="Berges H."/>
            <person name="Bidwell S."/>
            <person name="Bisseling T."/>
            <person name="Choisne N."/>
            <person name="Couloux A."/>
            <person name="Denny R."/>
            <person name="Deshpande S."/>
            <person name="Dai X."/>
            <person name="Doyle J.J."/>
            <person name="Dudez A.M."/>
            <person name="Farmer A.D."/>
            <person name="Fouteau S."/>
            <person name="Franken C."/>
            <person name="Gibelin C."/>
            <person name="Gish J."/>
            <person name="Goldstein S."/>
            <person name="Gonzalez A.J."/>
            <person name="Green P.J."/>
            <person name="Hallab A."/>
            <person name="Hartog M."/>
            <person name="Hua A."/>
            <person name="Humphray S.J."/>
            <person name="Jeong D.H."/>
            <person name="Jing Y."/>
            <person name="Jocker A."/>
            <person name="Kenton S.M."/>
            <person name="Kim D.J."/>
            <person name="Klee K."/>
            <person name="Lai H."/>
            <person name="Lang C."/>
            <person name="Lin S."/>
            <person name="Macmil S.L."/>
            <person name="Magdelenat G."/>
            <person name="Matthews L."/>
            <person name="McCorrison J."/>
            <person name="Monaghan E.L."/>
            <person name="Mun J.H."/>
            <person name="Najar F.Z."/>
            <person name="Nicholson C."/>
            <person name="Noirot C."/>
            <person name="O'Bleness M."/>
            <person name="Paule C.R."/>
            <person name="Poulain J."/>
            <person name="Prion F."/>
            <person name="Qin B."/>
            <person name="Qu C."/>
            <person name="Retzel E.F."/>
            <person name="Riddle C."/>
            <person name="Sallet E."/>
            <person name="Samain S."/>
            <person name="Samson N."/>
            <person name="Sanders I."/>
            <person name="Saurat O."/>
            <person name="Scarpelli C."/>
            <person name="Schiex T."/>
            <person name="Segurens B."/>
            <person name="Severin A.J."/>
            <person name="Sherrier D.J."/>
            <person name="Shi R."/>
            <person name="Sims S."/>
            <person name="Singer S.R."/>
            <person name="Sinharoy S."/>
            <person name="Sterck L."/>
            <person name="Viollet A."/>
            <person name="Wang B.B."/>
            <person name="Wang K."/>
            <person name="Wang M."/>
            <person name="Wang X."/>
            <person name="Warfsmann J."/>
            <person name="Weissenbach J."/>
            <person name="White D.D."/>
            <person name="White J.D."/>
            <person name="Wiley G.B."/>
            <person name="Wincker P."/>
            <person name="Xing Y."/>
            <person name="Yang L."/>
            <person name="Yao Z."/>
            <person name="Ying F."/>
            <person name="Zhai J."/>
            <person name="Zhou L."/>
            <person name="Zuber A."/>
            <person name="Denarie J."/>
            <person name="Dixon R.A."/>
            <person name="May G.D."/>
            <person name="Schwartz D.C."/>
            <person name="Rogers J."/>
            <person name="Quetier F."/>
            <person name="Town C.D."/>
            <person name="Roe B.A."/>
        </authorList>
    </citation>
    <scope>NUCLEOTIDE SEQUENCE [LARGE SCALE GENOMIC DNA]</scope>
    <source>
        <strain evidence="3">A17</strain>
        <strain evidence="4 5">cv. Jemalong A17</strain>
    </source>
</reference>
<protein>
    <recommendedName>
        <fullName evidence="2">F-box associated beta-propeller type 1 domain-containing protein</fullName>
    </recommendedName>
</protein>
<dbReference type="Pfam" id="PF07734">
    <property type="entry name" value="FBA_1"/>
    <property type="match status" value="1"/>
</dbReference>
<dbReference type="EMBL" id="CM001223">
    <property type="protein sequence ID" value="KEH23641.1"/>
    <property type="molecule type" value="Genomic_DNA"/>
</dbReference>
<feature type="region of interest" description="Disordered" evidence="1">
    <location>
        <begin position="1"/>
        <end position="20"/>
    </location>
</feature>
<dbReference type="Proteomes" id="UP000002051">
    <property type="component" value="Unassembled WGS sequence"/>
</dbReference>
<dbReference type="HOGENOM" id="CLU_027176_0_1_1"/>
<organism evidence="3 5">
    <name type="scientific">Medicago truncatula</name>
    <name type="common">Barrel medic</name>
    <name type="synonym">Medicago tribuloides</name>
    <dbReference type="NCBI Taxonomy" id="3880"/>
    <lineage>
        <taxon>Eukaryota</taxon>
        <taxon>Viridiplantae</taxon>
        <taxon>Streptophyta</taxon>
        <taxon>Embryophyta</taxon>
        <taxon>Tracheophyta</taxon>
        <taxon>Spermatophyta</taxon>
        <taxon>Magnoliopsida</taxon>
        <taxon>eudicotyledons</taxon>
        <taxon>Gunneridae</taxon>
        <taxon>Pentapetalae</taxon>
        <taxon>rosids</taxon>
        <taxon>fabids</taxon>
        <taxon>Fabales</taxon>
        <taxon>Fabaceae</taxon>
        <taxon>Papilionoideae</taxon>
        <taxon>50 kb inversion clade</taxon>
        <taxon>NPAAA clade</taxon>
        <taxon>Hologalegina</taxon>
        <taxon>IRL clade</taxon>
        <taxon>Trifolieae</taxon>
        <taxon>Medicago</taxon>
    </lineage>
</organism>
<gene>
    <name evidence="3" type="ordered locus">MTR_7g091610</name>
</gene>
<dbReference type="AlphaFoldDB" id="A0A072U2K0"/>
<evidence type="ECO:0000259" key="2">
    <source>
        <dbReference type="Pfam" id="PF07734"/>
    </source>
</evidence>
<reference evidence="3 5" key="2">
    <citation type="journal article" date="2014" name="BMC Genomics">
        <title>An improved genome release (version Mt4.0) for the model legume Medicago truncatula.</title>
        <authorList>
            <person name="Tang H."/>
            <person name="Krishnakumar V."/>
            <person name="Bidwell S."/>
            <person name="Rosen B."/>
            <person name="Chan A."/>
            <person name="Zhou S."/>
            <person name="Gentzbittel L."/>
            <person name="Childs K.L."/>
            <person name="Yandell M."/>
            <person name="Gundlach H."/>
            <person name="Mayer K.F."/>
            <person name="Schwartz D.C."/>
            <person name="Town C.D."/>
        </authorList>
    </citation>
    <scope>GENOME REANNOTATION</scope>
    <source>
        <strain evidence="3">A17</strain>
        <strain evidence="4 5">cv. Jemalong A17</strain>
    </source>
</reference>